<dbReference type="Proteomes" id="UP000078486">
    <property type="component" value="Unassembled WGS sequence"/>
</dbReference>
<dbReference type="EMBL" id="LRRQ01000088">
    <property type="protein sequence ID" value="OAM89567.1"/>
    <property type="molecule type" value="Genomic_DNA"/>
</dbReference>
<comment type="caution">
    <text evidence="3">The sequence shown here is derived from an EMBL/GenBank/DDBJ whole genome shotgun (WGS) entry which is preliminary data.</text>
</comment>
<dbReference type="STRING" id="1184151.AW736_12480"/>
<protein>
    <recommendedName>
        <fullName evidence="2">Protein SirB1 N-terminal domain-containing protein</fullName>
    </recommendedName>
</protein>
<gene>
    <name evidence="3" type="ORF">AW736_12480</name>
</gene>
<dbReference type="InterPro" id="IPR032698">
    <property type="entry name" value="SirB1_N"/>
</dbReference>
<evidence type="ECO:0000313" key="4">
    <source>
        <dbReference type="Proteomes" id="UP000078486"/>
    </source>
</evidence>
<dbReference type="AlphaFoldDB" id="A0A178IJV9"/>
<evidence type="ECO:0000259" key="2">
    <source>
        <dbReference type="Pfam" id="PF13369"/>
    </source>
</evidence>
<feature type="domain" description="Protein SirB1 N-terminal" evidence="2">
    <location>
        <begin position="107"/>
        <end position="254"/>
    </location>
</feature>
<reference evidence="3 4" key="1">
    <citation type="submission" date="2016-01" db="EMBL/GenBank/DDBJ databases">
        <title>High potential of lignocellulose degradation of a new Verrucomicrobia species.</title>
        <authorList>
            <person name="Wang Y."/>
            <person name="Shi Y."/>
            <person name="Qiu Z."/>
            <person name="Liu S."/>
            <person name="Yang H."/>
        </authorList>
    </citation>
    <scope>NUCLEOTIDE SEQUENCE [LARGE SCALE GENOMIC DNA]</scope>
    <source>
        <strain evidence="3 4">TSB47</strain>
    </source>
</reference>
<organism evidence="3 4">
    <name type="scientific">Termitidicoccus mucosus</name>
    <dbReference type="NCBI Taxonomy" id="1184151"/>
    <lineage>
        <taxon>Bacteria</taxon>
        <taxon>Pseudomonadati</taxon>
        <taxon>Verrucomicrobiota</taxon>
        <taxon>Opitutia</taxon>
        <taxon>Opitutales</taxon>
        <taxon>Opitutaceae</taxon>
        <taxon>Termitidicoccus</taxon>
    </lineage>
</organism>
<keyword evidence="4" id="KW-1185">Reference proteome</keyword>
<accession>A0A178IJV9</accession>
<dbReference type="PANTHER" id="PTHR31350">
    <property type="entry name" value="SI:DKEY-261L7.2"/>
    <property type="match status" value="1"/>
</dbReference>
<comment type="similarity">
    <text evidence="1">Belongs to the UPF0162 family.</text>
</comment>
<proteinExistence type="inferred from homology"/>
<evidence type="ECO:0000256" key="1">
    <source>
        <dbReference type="ARBA" id="ARBA00007100"/>
    </source>
</evidence>
<sequence>MKPRRINPARQAAFRALLDDPHPPIRQALLGHFQQLGHPAAEFLQRLATGSNRILAIHARWFLGRLKFSDPVSEFRNFIRSLNYELETGVFLLTRTVSHDLDVAACCQILDAIAARCRALFDEPMSLREKCRVINRVLFHECGFHGNIGHYNDPLNSLLDHVLARKKGIPVSLCIVYLLVARRLDLPLEPVALPGHFVVGCHAGGAPFFIDAFEQGTLRSAGQMFLRLRASDFSPRPADLAPTPVREVLCRCCRNLANHYGEAGDDDRSRMFASFVGEFDATHARHMRQMRR</sequence>
<dbReference type="Pfam" id="PF13369">
    <property type="entry name" value="Transglut_core2"/>
    <property type="match status" value="1"/>
</dbReference>
<name>A0A178IJV9_9BACT</name>
<dbReference type="RefSeq" id="WP_068770552.1">
    <property type="nucleotide sequence ID" value="NZ_CP109796.1"/>
</dbReference>
<dbReference type="PANTHER" id="PTHR31350:SF21">
    <property type="entry name" value="F-BOX ONLY PROTEIN 21"/>
    <property type="match status" value="1"/>
</dbReference>
<evidence type="ECO:0000313" key="3">
    <source>
        <dbReference type="EMBL" id="OAM89567.1"/>
    </source>
</evidence>
<dbReference type="OrthoDB" id="232498at2"/>